<evidence type="ECO:0000256" key="5">
    <source>
        <dbReference type="ARBA" id="ARBA00022989"/>
    </source>
</evidence>
<gene>
    <name evidence="7" type="primary">mntH</name>
    <name evidence="9" type="ORF">C3K47_15260</name>
</gene>
<organism evidence="9 10">
    <name type="scientific">Solitalea longa</name>
    <dbReference type="NCBI Taxonomy" id="2079460"/>
    <lineage>
        <taxon>Bacteria</taxon>
        <taxon>Pseudomonadati</taxon>
        <taxon>Bacteroidota</taxon>
        <taxon>Sphingobacteriia</taxon>
        <taxon>Sphingobacteriales</taxon>
        <taxon>Sphingobacteriaceae</taxon>
        <taxon>Solitalea</taxon>
    </lineage>
</organism>
<comment type="similarity">
    <text evidence="7">Belongs to the NRAMP family.</text>
</comment>
<dbReference type="Pfam" id="PF01566">
    <property type="entry name" value="Nramp"/>
    <property type="match status" value="1"/>
</dbReference>
<dbReference type="Gene3D" id="3.40.50.620">
    <property type="entry name" value="HUPs"/>
    <property type="match status" value="1"/>
</dbReference>
<dbReference type="EMBL" id="PQVF01000011">
    <property type="protein sequence ID" value="POY35417.1"/>
    <property type="molecule type" value="Genomic_DNA"/>
</dbReference>
<feature type="transmembrane region" description="Helical" evidence="7">
    <location>
        <begin position="343"/>
        <end position="362"/>
    </location>
</feature>
<dbReference type="PANTHER" id="PTHR11706:SF33">
    <property type="entry name" value="NATURAL RESISTANCE-ASSOCIATED MACROPHAGE PROTEIN 2"/>
    <property type="match status" value="1"/>
</dbReference>
<keyword evidence="7" id="KW-0406">Ion transport</keyword>
<feature type="domain" description="UspA" evidence="8">
    <location>
        <begin position="493"/>
        <end position="626"/>
    </location>
</feature>
<dbReference type="GO" id="GO:0034755">
    <property type="term" value="P:iron ion transmembrane transport"/>
    <property type="evidence" value="ECO:0007669"/>
    <property type="project" value="TreeGrafter"/>
</dbReference>
<comment type="function">
    <text evidence="7">H(+)-stimulated, divalent metal cation uptake system.</text>
</comment>
<feature type="transmembrane region" description="Helical" evidence="7">
    <location>
        <begin position="368"/>
        <end position="388"/>
    </location>
</feature>
<dbReference type="Pfam" id="PF00582">
    <property type="entry name" value="Usp"/>
    <property type="match status" value="1"/>
</dbReference>
<evidence type="ECO:0000256" key="7">
    <source>
        <dbReference type="HAMAP-Rule" id="MF_00221"/>
    </source>
</evidence>
<keyword evidence="10" id="KW-1185">Reference proteome</keyword>
<feature type="transmembrane region" description="Helical" evidence="7">
    <location>
        <begin position="296"/>
        <end position="322"/>
    </location>
</feature>
<dbReference type="GO" id="GO:0005886">
    <property type="term" value="C:plasma membrane"/>
    <property type="evidence" value="ECO:0007669"/>
    <property type="project" value="UniProtKB-SubCell"/>
</dbReference>
<feature type="transmembrane region" description="Helical" evidence="7">
    <location>
        <begin position="206"/>
        <end position="225"/>
    </location>
</feature>
<dbReference type="NCBIfam" id="NF037982">
    <property type="entry name" value="Nramp_1"/>
    <property type="match status" value="1"/>
</dbReference>
<evidence type="ECO:0000256" key="6">
    <source>
        <dbReference type="ARBA" id="ARBA00023136"/>
    </source>
</evidence>
<sequence length="626" mass="68523">MSEVHSTSSLGEVHSSVDIPVNKSTWKRLFAFIGPAYLVSVGYMDPGNWATDIAGGSKFGYQLIWILVMSNLMALLLQSLSARLGIVRGLDLAQASRKTYPAYINIPLYILAEIAIAACDLAEVIGMAIGLKLLFGLPLIWGVSITVLDTLIILFLMNKGIRTMEVFIVSMVFIIGMSFLVDVFIAQPNFHEVAKGFKPSILSGDALYIAIGIIGATVMPHNLYLHSSLVQTRKIANEYKSLKEALKFNLFDTTIALNLAFLVNASILILAAAAFHKNGYYEVADIEDAHELLNSIFGSLAPALFAIALIASGQSSTITGTLAGQIIMEGYLNLRIRPWLRRLMTRLIAIVPALITILWFGEDQLGELLVLSQVVLSLQLGFAIIPLIHFCSDKTQMNGFAIKSWVKVLAWVSAALIISLNVKLVIEEISGWIKAADSNVIYIYIFVIPIAILTGCLLVYVIFAPFVRRKSAIDDFVPHGEAISIENPDIIEYKHIAITVDFSEIDKNTIRNALGQGGKNAQYTLIHIVESAGAQYLGSKINDFETRSDAENLDKYVARITNLGYKVNAQIGYGNPAKAISQIVNNNDIDFLVMGAHGHKALKDVIFGATVDTVRHKVNVPVLIVK</sequence>
<feature type="transmembrane region" description="Helical" evidence="7">
    <location>
        <begin position="255"/>
        <end position="276"/>
    </location>
</feature>
<dbReference type="InterPro" id="IPR006016">
    <property type="entry name" value="UspA"/>
</dbReference>
<dbReference type="Proteomes" id="UP000236893">
    <property type="component" value="Unassembled WGS sequence"/>
</dbReference>
<feature type="transmembrane region" description="Helical" evidence="7">
    <location>
        <begin position="135"/>
        <end position="157"/>
    </location>
</feature>
<protein>
    <recommendedName>
        <fullName evidence="7">Divalent metal cation transporter MntH</fullName>
    </recommendedName>
</protein>
<dbReference type="AlphaFoldDB" id="A0A2S4ZZH4"/>
<evidence type="ECO:0000313" key="10">
    <source>
        <dbReference type="Proteomes" id="UP000236893"/>
    </source>
</evidence>
<dbReference type="OrthoDB" id="9787548at2"/>
<dbReference type="NCBIfam" id="NF001923">
    <property type="entry name" value="PRK00701.1"/>
    <property type="match status" value="1"/>
</dbReference>
<keyword evidence="7" id="KW-1003">Cell membrane</keyword>
<dbReference type="RefSeq" id="WP_103790022.1">
    <property type="nucleotide sequence ID" value="NZ_PQVF01000011.1"/>
</dbReference>
<feature type="transmembrane region" description="Helical" evidence="7">
    <location>
        <begin position="166"/>
        <end position="186"/>
    </location>
</feature>
<evidence type="ECO:0000256" key="1">
    <source>
        <dbReference type="ARBA" id="ARBA00004141"/>
    </source>
</evidence>
<comment type="caution">
    <text evidence="9">The sequence shown here is derived from an EMBL/GenBank/DDBJ whole genome shotgun (WGS) entry which is preliminary data.</text>
</comment>
<keyword evidence="2 7" id="KW-0813">Transport</keyword>
<evidence type="ECO:0000256" key="3">
    <source>
        <dbReference type="ARBA" id="ARBA00022692"/>
    </source>
</evidence>
<dbReference type="GO" id="GO:0015086">
    <property type="term" value="F:cadmium ion transmembrane transporter activity"/>
    <property type="evidence" value="ECO:0007669"/>
    <property type="project" value="TreeGrafter"/>
</dbReference>
<dbReference type="InterPro" id="IPR001046">
    <property type="entry name" value="NRAMP_fam"/>
</dbReference>
<dbReference type="GO" id="GO:0005384">
    <property type="term" value="F:manganese ion transmembrane transporter activity"/>
    <property type="evidence" value="ECO:0007669"/>
    <property type="project" value="TreeGrafter"/>
</dbReference>
<dbReference type="NCBIfam" id="TIGR01197">
    <property type="entry name" value="nramp"/>
    <property type="match status" value="1"/>
</dbReference>
<dbReference type="PANTHER" id="PTHR11706">
    <property type="entry name" value="SOLUTE CARRIER PROTEIN FAMILY 11 MEMBER"/>
    <property type="match status" value="1"/>
</dbReference>
<evidence type="ECO:0000256" key="4">
    <source>
        <dbReference type="ARBA" id="ARBA00022847"/>
    </source>
</evidence>
<feature type="transmembrane region" description="Helical" evidence="7">
    <location>
        <begin position="408"/>
        <end position="426"/>
    </location>
</feature>
<name>A0A2S4ZZH4_9SPHI</name>
<keyword evidence="5 7" id="KW-1133">Transmembrane helix</keyword>
<comment type="subcellular location">
    <subcellularLocation>
        <location evidence="7">Cell membrane</location>
        <topology evidence="7">Multi-pass membrane protein</topology>
    </subcellularLocation>
    <subcellularLocation>
        <location evidence="1">Membrane</location>
        <topology evidence="1">Multi-pass membrane protein</topology>
    </subcellularLocation>
</comment>
<feature type="transmembrane region" description="Helical" evidence="7">
    <location>
        <begin position="64"/>
        <end position="86"/>
    </location>
</feature>
<feature type="transmembrane region" description="Helical" evidence="7">
    <location>
        <begin position="441"/>
        <end position="463"/>
    </location>
</feature>
<dbReference type="PRINTS" id="PR00447">
    <property type="entry name" value="NATRESASSCMP"/>
</dbReference>
<accession>A0A2S4ZZH4</accession>
<reference evidence="9 10" key="1">
    <citation type="submission" date="2018-01" db="EMBL/GenBank/DDBJ databases">
        <authorList>
            <person name="Gaut B.S."/>
            <person name="Morton B.R."/>
            <person name="Clegg M.T."/>
            <person name="Duvall M.R."/>
        </authorList>
    </citation>
    <scope>NUCLEOTIDE SEQUENCE [LARGE SCALE GENOMIC DNA]</scope>
    <source>
        <strain evidence="9 10">HR-AV</strain>
    </source>
</reference>
<keyword evidence="6 7" id="KW-0472">Membrane</keyword>
<keyword evidence="3 7" id="KW-0812">Transmembrane</keyword>
<proteinExistence type="inferred from homology"/>
<dbReference type="SUPFAM" id="SSF52402">
    <property type="entry name" value="Adenine nucleotide alpha hydrolases-like"/>
    <property type="match status" value="1"/>
</dbReference>
<evidence type="ECO:0000259" key="8">
    <source>
        <dbReference type="Pfam" id="PF00582"/>
    </source>
</evidence>
<dbReference type="GO" id="GO:0046872">
    <property type="term" value="F:metal ion binding"/>
    <property type="evidence" value="ECO:0007669"/>
    <property type="project" value="UniProtKB-UniRule"/>
</dbReference>
<evidence type="ECO:0000256" key="2">
    <source>
        <dbReference type="ARBA" id="ARBA00022448"/>
    </source>
</evidence>
<dbReference type="HAMAP" id="MF_00221">
    <property type="entry name" value="NRAMP"/>
    <property type="match status" value="1"/>
</dbReference>
<dbReference type="GO" id="GO:0015293">
    <property type="term" value="F:symporter activity"/>
    <property type="evidence" value="ECO:0007669"/>
    <property type="project" value="UniProtKB-UniRule"/>
</dbReference>
<keyword evidence="4 7" id="KW-0769">Symport</keyword>
<dbReference type="InterPro" id="IPR014729">
    <property type="entry name" value="Rossmann-like_a/b/a_fold"/>
</dbReference>
<feature type="transmembrane region" description="Helical" evidence="7">
    <location>
        <begin position="106"/>
        <end position="129"/>
    </location>
</feature>
<evidence type="ECO:0000313" key="9">
    <source>
        <dbReference type="EMBL" id="POY35417.1"/>
    </source>
</evidence>
<dbReference type="CDD" id="cd00293">
    <property type="entry name" value="USP-like"/>
    <property type="match status" value="1"/>
</dbReference>